<proteinExistence type="inferred from homology"/>
<dbReference type="InterPro" id="IPR005511">
    <property type="entry name" value="SMP-30"/>
</dbReference>
<dbReference type="InterPro" id="IPR011042">
    <property type="entry name" value="6-blade_b-propeller_TolB-like"/>
</dbReference>
<evidence type="ECO:0000256" key="7">
    <source>
        <dbReference type="ARBA" id="ARBA00013227"/>
    </source>
</evidence>
<feature type="binding site" evidence="15">
    <location>
        <position position="146"/>
    </location>
    <ligand>
        <name>substrate</name>
    </ligand>
</feature>
<protein>
    <recommendedName>
        <fullName evidence="8">Regucalcin</fullName>
        <ecNumber evidence="7">3.1.1.17</ecNumber>
    </recommendedName>
    <alternativeName>
        <fullName evidence="13">Gluconolactonase</fullName>
    </alternativeName>
</protein>
<dbReference type="EMBL" id="CAJOBZ010000027">
    <property type="protein sequence ID" value="CAF4880762.1"/>
    <property type="molecule type" value="Genomic_DNA"/>
</dbReference>
<dbReference type="PRINTS" id="PR01790">
    <property type="entry name" value="SMP30FAMILY"/>
</dbReference>
<accession>A0A821TR84</accession>
<evidence type="ECO:0000256" key="11">
    <source>
        <dbReference type="ARBA" id="ARBA00022801"/>
    </source>
</evidence>
<gene>
    <name evidence="18" type="ORF">PMACD_LOCUS9580</name>
</gene>
<evidence type="ECO:0000259" key="17">
    <source>
        <dbReference type="Pfam" id="PF08450"/>
    </source>
</evidence>
<keyword evidence="11" id="KW-0378">Hydrolase</keyword>
<sequence length="333" mass="37274">MWFYLSCAIVCIISANGYKSSTPFIKNLVRGGDHFEGPHWADKENALYWTDISEQKIYRLDAETGNVTIREIVYGPVSLVVTVKDYPKLILVSSRAELYLLSWDSEQGDSALRLLTAVDLGKPDNRINDGKVDSRGRLWFGTMGKEDESGVEKEQGTLYMLTKENYINPAEKVMPVSISNGIAWTSDDLFMFYIDSVLRNIQVFDYDVDTGSIRNRRTLFDFQVNNVTGVPDGMTIDTDGNLWVACFDGGKVIKIDSRAGKLLEQHKMPASKVTSVVWGGHNFATLFVTTSKRSLNSMQLAQEPEAGSLFSIENTGSRGYPSNQFIFSNADLY</sequence>
<comment type="caution">
    <text evidence="18">The sequence shown here is derived from an EMBL/GenBank/DDBJ whole genome shotgun (WGS) entry which is preliminary data.</text>
</comment>
<keyword evidence="19" id="KW-1185">Reference proteome</keyword>
<dbReference type="AlphaFoldDB" id="A0A821TR84"/>
<keyword evidence="15" id="KW-0862">Zinc</keyword>
<dbReference type="GO" id="GO:0005737">
    <property type="term" value="C:cytoplasm"/>
    <property type="evidence" value="ECO:0007669"/>
    <property type="project" value="UniProtKB-SubCell"/>
</dbReference>
<evidence type="ECO:0000256" key="9">
    <source>
        <dbReference type="ARBA" id="ARBA00022490"/>
    </source>
</evidence>
<dbReference type="OrthoDB" id="423498at2759"/>
<feature type="binding site" evidence="15">
    <location>
        <position position="126"/>
    </location>
    <ligand>
        <name>substrate</name>
    </ligand>
</feature>
<evidence type="ECO:0000256" key="1">
    <source>
        <dbReference type="ARBA" id="ARBA00001589"/>
    </source>
</evidence>
<evidence type="ECO:0000256" key="13">
    <source>
        <dbReference type="ARBA" id="ARBA00032464"/>
    </source>
</evidence>
<comment type="cofactor">
    <cofactor evidence="2">
        <name>Ca(2+)</name>
        <dbReference type="ChEBI" id="CHEBI:29108"/>
    </cofactor>
</comment>
<dbReference type="GO" id="GO:0019853">
    <property type="term" value="P:L-ascorbic acid biosynthetic process"/>
    <property type="evidence" value="ECO:0007669"/>
    <property type="project" value="TreeGrafter"/>
</dbReference>
<evidence type="ECO:0000256" key="16">
    <source>
        <dbReference type="SAM" id="SignalP"/>
    </source>
</evidence>
<name>A0A821TR84_9NEOP</name>
<evidence type="ECO:0000256" key="6">
    <source>
        <dbReference type="ARBA" id="ARBA00008853"/>
    </source>
</evidence>
<dbReference type="FunFam" id="2.120.10.30:FF:000027">
    <property type="entry name" value="Regucalcin homologue"/>
    <property type="match status" value="1"/>
</dbReference>
<comment type="cofactor">
    <cofactor evidence="3">
        <name>Mn(2+)</name>
        <dbReference type="ChEBI" id="CHEBI:29035"/>
    </cofactor>
</comment>
<feature type="domain" description="SMP-30/Gluconolactonase/LRE-like region" evidence="17">
    <location>
        <begin position="36"/>
        <end position="291"/>
    </location>
</feature>
<dbReference type="PRINTS" id="PR01791">
    <property type="entry name" value="REGUCALCIN"/>
</dbReference>
<feature type="active site" description="Proton donor/acceptor" evidence="14">
    <location>
        <position position="232"/>
    </location>
</feature>
<comment type="cofactor">
    <cofactor evidence="4">
        <name>Mg(2+)</name>
        <dbReference type="ChEBI" id="CHEBI:18420"/>
    </cofactor>
</comment>
<feature type="binding site" evidence="15">
    <location>
        <position position="180"/>
    </location>
    <ligand>
        <name>a divalent metal cation</name>
        <dbReference type="ChEBI" id="CHEBI:60240"/>
    </ligand>
</feature>
<feature type="signal peptide" evidence="16">
    <location>
        <begin position="1"/>
        <end position="17"/>
    </location>
</feature>
<evidence type="ECO:0000313" key="19">
    <source>
        <dbReference type="Proteomes" id="UP000663880"/>
    </source>
</evidence>
<keyword evidence="16" id="KW-0732">Signal</keyword>
<feature type="chain" id="PRO_5032815501" description="Regucalcin" evidence="16">
    <location>
        <begin position="18"/>
        <end position="333"/>
    </location>
</feature>
<feature type="binding site" evidence="15">
    <location>
        <position position="36"/>
    </location>
    <ligand>
        <name>a divalent metal cation</name>
        <dbReference type="ChEBI" id="CHEBI:60240"/>
    </ligand>
</feature>
<dbReference type="GO" id="GO:0030234">
    <property type="term" value="F:enzyme regulator activity"/>
    <property type="evidence" value="ECO:0007669"/>
    <property type="project" value="InterPro"/>
</dbReference>
<keyword evidence="10 15" id="KW-0479">Metal-binding</keyword>
<dbReference type="GO" id="GO:0004341">
    <property type="term" value="F:gluconolactonase activity"/>
    <property type="evidence" value="ECO:0007669"/>
    <property type="project" value="UniProtKB-EC"/>
</dbReference>
<dbReference type="Proteomes" id="UP000663880">
    <property type="component" value="Unassembled WGS sequence"/>
</dbReference>
<evidence type="ECO:0000256" key="12">
    <source>
        <dbReference type="ARBA" id="ARBA00022837"/>
    </source>
</evidence>
<dbReference type="SUPFAM" id="SSF63829">
    <property type="entry name" value="Calcium-dependent phosphotriesterase"/>
    <property type="match status" value="1"/>
</dbReference>
<comment type="similarity">
    <text evidence="6">Belongs to the SMP-30/CGR1 family.</text>
</comment>
<organism evidence="18 19">
    <name type="scientific">Pieris macdunnoughi</name>
    <dbReference type="NCBI Taxonomy" id="345717"/>
    <lineage>
        <taxon>Eukaryota</taxon>
        <taxon>Metazoa</taxon>
        <taxon>Ecdysozoa</taxon>
        <taxon>Arthropoda</taxon>
        <taxon>Hexapoda</taxon>
        <taxon>Insecta</taxon>
        <taxon>Pterygota</taxon>
        <taxon>Neoptera</taxon>
        <taxon>Endopterygota</taxon>
        <taxon>Lepidoptera</taxon>
        <taxon>Glossata</taxon>
        <taxon>Ditrysia</taxon>
        <taxon>Papilionoidea</taxon>
        <taxon>Pieridae</taxon>
        <taxon>Pierinae</taxon>
        <taxon>Pieris</taxon>
    </lineage>
</organism>
<evidence type="ECO:0000256" key="2">
    <source>
        <dbReference type="ARBA" id="ARBA00001913"/>
    </source>
</evidence>
<dbReference type="EC" id="3.1.1.17" evidence="7"/>
<evidence type="ECO:0000256" key="15">
    <source>
        <dbReference type="PIRSR" id="PIRSR605511-2"/>
    </source>
</evidence>
<dbReference type="PANTHER" id="PTHR10907:SF47">
    <property type="entry name" value="REGUCALCIN"/>
    <property type="match status" value="1"/>
</dbReference>
<dbReference type="GO" id="GO:0005509">
    <property type="term" value="F:calcium ion binding"/>
    <property type="evidence" value="ECO:0007669"/>
    <property type="project" value="InterPro"/>
</dbReference>
<evidence type="ECO:0000256" key="14">
    <source>
        <dbReference type="PIRSR" id="PIRSR605511-1"/>
    </source>
</evidence>
<dbReference type="InterPro" id="IPR008367">
    <property type="entry name" value="Regucalcin"/>
</dbReference>
<comment type="subcellular location">
    <subcellularLocation>
        <location evidence="5">Cytoplasm</location>
    </subcellularLocation>
</comment>
<evidence type="ECO:0000256" key="10">
    <source>
        <dbReference type="ARBA" id="ARBA00022723"/>
    </source>
</evidence>
<dbReference type="InterPro" id="IPR013658">
    <property type="entry name" value="SGL"/>
</dbReference>
<feature type="binding site" evidence="15">
    <location>
        <position position="232"/>
    </location>
    <ligand>
        <name>a divalent metal cation</name>
        <dbReference type="ChEBI" id="CHEBI:60240"/>
    </ligand>
</feature>
<comment type="cofactor">
    <cofactor evidence="15">
        <name>Zn(2+)</name>
        <dbReference type="ChEBI" id="CHEBI:29105"/>
    </cofactor>
    <text evidence="15">Binds 1 divalent metal cation per subunit.</text>
</comment>
<comment type="catalytic activity">
    <reaction evidence="1">
        <text>D-glucono-1,5-lactone + H2O = D-gluconate + H(+)</text>
        <dbReference type="Rhea" id="RHEA:10440"/>
        <dbReference type="ChEBI" id="CHEBI:15377"/>
        <dbReference type="ChEBI" id="CHEBI:15378"/>
        <dbReference type="ChEBI" id="CHEBI:16217"/>
        <dbReference type="ChEBI" id="CHEBI:18391"/>
        <dbReference type="EC" id="3.1.1.17"/>
    </reaction>
</comment>
<dbReference type="PANTHER" id="PTHR10907">
    <property type="entry name" value="REGUCALCIN"/>
    <property type="match status" value="1"/>
</dbReference>
<dbReference type="Gene3D" id="2.120.10.30">
    <property type="entry name" value="TolB, C-terminal domain"/>
    <property type="match status" value="1"/>
</dbReference>
<keyword evidence="9" id="KW-0963">Cytoplasm</keyword>
<dbReference type="Pfam" id="PF08450">
    <property type="entry name" value="SGL"/>
    <property type="match status" value="1"/>
</dbReference>
<evidence type="ECO:0000256" key="5">
    <source>
        <dbReference type="ARBA" id="ARBA00004496"/>
    </source>
</evidence>
<evidence type="ECO:0000256" key="4">
    <source>
        <dbReference type="ARBA" id="ARBA00001946"/>
    </source>
</evidence>
<reference evidence="18" key="1">
    <citation type="submission" date="2021-02" db="EMBL/GenBank/DDBJ databases">
        <authorList>
            <person name="Steward A R."/>
        </authorList>
    </citation>
    <scope>NUCLEOTIDE SEQUENCE</scope>
</reference>
<evidence type="ECO:0000256" key="8">
    <source>
        <dbReference type="ARBA" id="ARBA00016808"/>
    </source>
</evidence>
<evidence type="ECO:0000256" key="3">
    <source>
        <dbReference type="ARBA" id="ARBA00001936"/>
    </source>
</evidence>
<feature type="binding site" evidence="15">
    <location>
        <position position="128"/>
    </location>
    <ligand>
        <name>substrate</name>
    </ligand>
</feature>
<evidence type="ECO:0000313" key="18">
    <source>
        <dbReference type="EMBL" id="CAF4880762.1"/>
    </source>
</evidence>
<keyword evidence="12" id="KW-0106">Calcium</keyword>